<dbReference type="FunFam" id="3.30.160.60:FF:000007">
    <property type="entry name" value="Basic krueppel-like factor 3"/>
    <property type="match status" value="1"/>
</dbReference>
<dbReference type="PANTHER" id="PTHR23235">
    <property type="entry name" value="KRUEPPEL-LIKE TRANSCRIPTION FACTOR"/>
    <property type="match status" value="1"/>
</dbReference>
<dbReference type="PROSITE" id="PS00028">
    <property type="entry name" value="ZINC_FINGER_C2H2_1"/>
    <property type="match status" value="3"/>
</dbReference>
<dbReference type="PANTHER" id="PTHR23235:SF120">
    <property type="entry name" value="KRUPPEL-LIKE FACTOR 15"/>
    <property type="match status" value="1"/>
</dbReference>
<dbReference type="SUPFAM" id="SSF57667">
    <property type="entry name" value="beta-beta-alpha zinc fingers"/>
    <property type="match status" value="2"/>
</dbReference>
<gene>
    <name evidence="6" type="ORF">HERILL_LOCUS15921</name>
</gene>
<proteinExistence type="predicted"/>
<evidence type="ECO:0000256" key="2">
    <source>
        <dbReference type="ARBA" id="ARBA00022771"/>
    </source>
</evidence>
<protein>
    <recommendedName>
        <fullName evidence="5">C2H2-type domain-containing protein</fullName>
    </recommendedName>
</protein>
<dbReference type="Proteomes" id="UP000594454">
    <property type="component" value="Chromosome 6"/>
</dbReference>
<feature type="domain" description="C2H2-type" evidence="5">
    <location>
        <begin position="188"/>
        <end position="217"/>
    </location>
</feature>
<dbReference type="InParanoid" id="A0A7R8Z525"/>
<dbReference type="SMART" id="SM00355">
    <property type="entry name" value="ZnF_C2H2"/>
    <property type="match status" value="3"/>
</dbReference>
<organism evidence="6 7">
    <name type="scientific">Hermetia illucens</name>
    <name type="common">Black soldier fly</name>
    <dbReference type="NCBI Taxonomy" id="343691"/>
    <lineage>
        <taxon>Eukaryota</taxon>
        <taxon>Metazoa</taxon>
        <taxon>Ecdysozoa</taxon>
        <taxon>Arthropoda</taxon>
        <taxon>Hexapoda</taxon>
        <taxon>Insecta</taxon>
        <taxon>Pterygota</taxon>
        <taxon>Neoptera</taxon>
        <taxon>Endopterygota</taxon>
        <taxon>Diptera</taxon>
        <taxon>Brachycera</taxon>
        <taxon>Stratiomyomorpha</taxon>
        <taxon>Stratiomyidae</taxon>
        <taxon>Hermetiinae</taxon>
        <taxon>Hermetia</taxon>
    </lineage>
</organism>
<dbReference type="OMA" id="PLCTDNC"/>
<accession>A0A7R8Z525</accession>
<evidence type="ECO:0000313" key="6">
    <source>
        <dbReference type="EMBL" id="CAD7093647.1"/>
    </source>
</evidence>
<dbReference type="GO" id="GO:0000981">
    <property type="term" value="F:DNA-binding transcription factor activity, RNA polymerase II-specific"/>
    <property type="evidence" value="ECO:0007669"/>
    <property type="project" value="TreeGrafter"/>
</dbReference>
<keyword evidence="3" id="KW-0862">Zinc</keyword>
<name>A0A7R8Z525_HERIL</name>
<feature type="domain" description="C2H2-type" evidence="5">
    <location>
        <begin position="218"/>
        <end position="245"/>
    </location>
</feature>
<evidence type="ECO:0000313" key="7">
    <source>
        <dbReference type="Proteomes" id="UP000594454"/>
    </source>
</evidence>
<keyword evidence="7" id="KW-1185">Reference proteome</keyword>
<dbReference type="InterPro" id="IPR013087">
    <property type="entry name" value="Znf_C2H2_type"/>
</dbReference>
<evidence type="ECO:0000256" key="3">
    <source>
        <dbReference type="ARBA" id="ARBA00022833"/>
    </source>
</evidence>
<keyword evidence="2 4" id="KW-0863">Zinc-finger</keyword>
<dbReference type="FunCoup" id="A0A7R8Z525">
    <property type="interactions" value="55"/>
</dbReference>
<dbReference type="Pfam" id="PF00096">
    <property type="entry name" value="zf-C2H2"/>
    <property type="match status" value="3"/>
</dbReference>
<feature type="domain" description="C2H2-type" evidence="5">
    <location>
        <begin position="158"/>
        <end position="187"/>
    </location>
</feature>
<keyword evidence="1" id="KW-0479">Metal-binding</keyword>
<evidence type="ECO:0000256" key="1">
    <source>
        <dbReference type="ARBA" id="ARBA00022723"/>
    </source>
</evidence>
<dbReference type="EMBL" id="LR899014">
    <property type="protein sequence ID" value="CAD7093647.1"/>
    <property type="molecule type" value="Genomic_DNA"/>
</dbReference>
<evidence type="ECO:0000256" key="4">
    <source>
        <dbReference type="PROSITE-ProRule" id="PRU00042"/>
    </source>
</evidence>
<dbReference type="GO" id="GO:0008270">
    <property type="term" value="F:zinc ion binding"/>
    <property type="evidence" value="ECO:0007669"/>
    <property type="project" value="UniProtKB-KW"/>
</dbReference>
<reference evidence="6 7" key="1">
    <citation type="submission" date="2020-11" db="EMBL/GenBank/DDBJ databases">
        <authorList>
            <person name="Wallbank WR R."/>
            <person name="Pardo Diaz C."/>
            <person name="Kozak K."/>
            <person name="Martin S."/>
            <person name="Jiggins C."/>
            <person name="Moest M."/>
            <person name="Warren A I."/>
            <person name="Generalovic N T."/>
            <person name="Byers J.R.P. K."/>
            <person name="Montejo-Kovacevich G."/>
            <person name="Yen C E."/>
        </authorList>
    </citation>
    <scope>NUCLEOTIDE SEQUENCE [LARGE SCALE GENOMIC DNA]</scope>
</reference>
<dbReference type="OrthoDB" id="4748970at2759"/>
<sequence length="272" mass="31763">MEFLSSGFQQLYSDLENDFLMWDYSESGIDIISKSDLYEPCNLQSDNNDNYEITTLLTSDYGKTFEPFQNDFDTNNSEYFDYSNQISEPDWEHAFLENYLELPDVVDLLPERTPLCNESCDMFLKESSENLNKFRPERECPKKSHSSNQSDLEQDKVFPCTYGTCKKVYAKPAHLKAHIRRHLGDKPYVCTWPNCTWKFSRSDELARHRRSHSGIKPYSCTYCSKCFSRSDHLAKHKKVHERKMAACKQKGIILTNLPLIRPGRKPKNSCDI</sequence>
<dbReference type="AlphaFoldDB" id="A0A7R8Z525"/>
<dbReference type="InterPro" id="IPR036236">
    <property type="entry name" value="Znf_C2H2_sf"/>
</dbReference>
<evidence type="ECO:0000259" key="5">
    <source>
        <dbReference type="PROSITE" id="PS50157"/>
    </source>
</evidence>
<dbReference type="Gene3D" id="3.30.160.60">
    <property type="entry name" value="Classic Zinc Finger"/>
    <property type="match status" value="3"/>
</dbReference>
<dbReference type="PROSITE" id="PS50157">
    <property type="entry name" value="ZINC_FINGER_C2H2_2"/>
    <property type="match status" value="3"/>
</dbReference>
<dbReference type="GO" id="GO:0000978">
    <property type="term" value="F:RNA polymerase II cis-regulatory region sequence-specific DNA binding"/>
    <property type="evidence" value="ECO:0007669"/>
    <property type="project" value="TreeGrafter"/>
</dbReference>